<proteinExistence type="predicted"/>
<dbReference type="RefSeq" id="WP_075622104.1">
    <property type="nucleotide sequence ID" value="NZ_CP015607.1"/>
</dbReference>
<feature type="transmembrane region" description="Helical" evidence="1">
    <location>
        <begin position="142"/>
        <end position="158"/>
    </location>
</feature>
<organism evidence="2 3">
    <name type="scientific">Bacillus safensis</name>
    <dbReference type="NCBI Taxonomy" id="561879"/>
    <lineage>
        <taxon>Bacteria</taxon>
        <taxon>Bacillati</taxon>
        <taxon>Bacillota</taxon>
        <taxon>Bacilli</taxon>
        <taxon>Bacillales</taxon>
        <taxon>Bacillaceae</taxon>
        <taxon>Bacillus</taxon>
    </lineage>
</organism>
<evidence type="ECO:0000313" key="3">
    <source>
        <dbReference type="Proteomes" id="UP000185426"/>
    </source>
</evidence>
<evidence type="ECO:0000256" key="1">
    <source>
        <dbReference type="SAM" id="Phobius"/>
    </source>
</evidence>
<keyword evidence="1" id="KW-0472">Membrane</keyword>
<protein>
    <recommendedName>
        <fullName evidence="4">DUF5668 domain-containing protein</fullName>
    </recommendedName>
</protein>
<feature type="transmembrane region" description="Helical" evidence="1">
    <location>
        <begin position="80"/>
        <end position="98"/>
    </location>
</feature>
<feature type="transmembrane region" description="Helical" evidence="1">
    <location>
        <begin position="35"/>
        <end position="50"/>
    </location>
</feature>
<feature type="transmembrane region" description="Helical" evidence="1">
    <location>
        <begin position="110"/>
        <end position="127"/>
    </location>
</feature>
<feature type="transmembrane region" description="Helical" evidence="1">
    <location>
        <begin position="57"/>
        <end position="74"/>
    </location>
</feature>
<dbReference type="AlphaFoldDB" id="A0A1L6ZH58"/>
<dbReference type="EMBL" id="CP015607">
    <property type="protein sequence ID" value="APT45822.1"/>
    <property type="molecule type" value="Genomic_DNA"/>
</dbReference>
<sequence>MKKKSILLPLTLLAVAVYAILSGGQFDIWKDQEKWYTLVMLFGLVFLYQGKKEQESAHVFIGMLMTGLSLHFILQPKLDNWPDTFTMIVFIIGLALFVKSSQKKEYRIESVVLIALGLFLYFFQQITKQLSSLSIPVSGFELYWPYVLIAVSLLLLFLKRK</sequence>
<dbReference type="Proteomes" id="UP000185426">
    <property type="component" value="Chromosome"/>
</dbReference>
<keyword evidence="1" id="KW-0812">Transmembrane</keyword>
<reference evidence="2 3" key="1">
    <citation type="submission" date="2016-05" db="EMBL/GenBank/DDBJ databases">
        <title>Complete Genome and Methylome Analysis of Psychrotrophic Bacterial Isolates from Antarctic Lake Untersee.</title>
        <authorList>
            <person name="Fomenkov A."/>
            <person name="Akimov V.N."/>
            <person name="Vasilyeva L.V."/>
            <person name="Andersen D."/>
            <person name="Vincze T."/>
            <person name="Roberts R.J."/>
        </authorList>
    </citation>
    <scope>NUCLEOTIDE SEQUENCE [LARGE SCALE GENOMIC DNA]</scope>
    <source>
        <strain evidence="2 3">U14-5</strain>
    </source>
</reference>
<evidence type="ECO:0000313" key="2">
    <source>
        <dbReference type="EMBL" id="APT45822.1"/>
    </source>
</evidence>
<name>A0A1L6ZH58_BACIA</name>
<keyword evidence="1" id="KW-1133">Transmembrane helix</keyword>
<accession>A0A1L6ZH58</accession>
<evidence type="ECO:0008006" key="4">
    <source>
        <dbReference type="Google" id="ProtNLM"/>
    </source>
</evidence>
<gene>
    <name evidence="2" type="ORF">BSA145_07855</name>
</gene>